<dbReference type="AlphaFoldDB" id="A0A1Y1SHJ3"/>
<dbReference type="EMBL" id="AQQV01000001">
    <property type="protein sequence ID" value="ORE88781.1"/>
    <property type="molecule type" value="Genomic_DNA"/>
</dbReference>
<proteinExistence type="inferred from homology"/>
<protein>
    <submittedName>
        <fullName evidence="2">Outer membrane efflux protein</fullName>
    </submittedName>
</protein>
<dbReference type="Proteomes" id="UP000192342">
    <property type="component" value="Unassembled WGS sequence"/>
</dbReference>
<evidence type="ECO:0000313" key="3">
    <source>
        <dbReference type="Proteomes" id="UP000192342"/>
    </source>
</evidence>
<evidence type="ECO:0000256" key="1">
    <source>
        <dbReference type="ARBA" id="ARBA00007613"/>
    </source>
</evidence>
<dbReference type="STRING" id="1317117.ATO7_02860"/>
<accession>A0A1Y1SHJ3</accession>
<gene>
    <name evidence="2" type="ORF">ATO7_02860</name>
</gene>
<dbReference type="SUPFAM" id="SSF56954">
    <property type="entry name" value="Outer membrane efflux proteins (OEP)"/>
    <property type="match status" value="1"/>
</dbReference>
<comment type="caution">
    <text evidence="2">The sequence shown here is derived from an EMBL/GenBank/DDBJ whole genome shotgun (WGS) entry which is preliminary data.</text>
</comment>
<reference evidence="2 3" key="1">
    <citation type="submission" date="2013-04" db="EMBL/GenBank/DDBJ databases">
        <title>Oceanococcus atlanticus 22II-S10r2 Genome Sequencing.</title>
        <authorList>
            <person name="Lai Q."/>
            <person name="Li G."/>
            <person name="Shao Z."/>
        </authorList>
    </citation>
    <scope>NUCLEOTIDE SEQUENCE [LARGE SCALE GENOMIC DNA]</scope>
    <source>
        <strain evidence="2 3">22II-S10r2</strain>
    </source>
</reference>
<dbReference type="InterPro" id="IPR003423">
    <property type="entry name" value="OMP_efflux"/>
</dbReference>
<comment type="similarity">
    <text evidence="1">Belongs to the outer membrane factor (OMF) (TC 1.B.17) family.</text>
</comment>
<dbReference type="Pfam" id="PF02321">
    <property type="entry name" value="OEP"/>
    <property type="match status" value="1"/>
</dbReference>
<dbReference type="GO" id="GO:0015562">
    <property type="term" value="F:efflux transmembrane transporter activity"/>
    <property type="evidence" value="ECO:0007669"/>
    <property type="project" value="InterPro"/>
</dbReference>
<evidence type="ECO:0000313" key="2">
    <source>
        <dbReference type="EMBL" id="ORE88781.1"/>
    </source>
</evidence>
<keyword evidence="3" id="KW-1185">Reference proteome</keyword>
<dbReference type="Gene3D" id="1.20.1600.10">
    <property type="entry name" value="Outer membrane efflux proteins (OEP)"/>
    <property type="match status" value="1"/>
</dbReference>
<sequence>MADRRAALLNELEQAHAMAEEAAHEIALYEGALIPRTRESLSAARAEYGSGSGSFLDVLLAEQVLLKAELELERSRADYDIAIAQLQRWSGSPLPEPTQSLRNSE</sequence>
<organism evidence="2 3">
    <name type="scientific">Oceanococcus atlanticus</name>
    <dbReference type="NCBI Taxonomy" id="1317117"/>
    <lineage>
        <taxon>Bacteria</taxon>
        <taxon>Pseudomonadati</taxon>
        <taxon>Pseudomonadota</taxon>
        <taxon>Gammaproteobacteria</taxon>
        <taxon>Chromatiales</taxon>
        <taxon>Oceanococcaceae</taxon>
        <taxon>Oceanococcus</taxon>
    </lineage>
</organism>
<name>A0A1Y1SHJ3_9GAMM</name>